<comment type="function">
    <text evidence="6">Activates ribosomal RNA transcription. Plays a direct role in upstream activation of rRNA promoters.</text>
</comment>
<dbReference type="GO" id="GO:0045893">
    <property type="term" value="P:positive regulation of DNA-templated transcription"/>
    <property type="evidence" value="ECO:0007669"/>
    <property type="project" value="UniProtKB-ARBA"/>
</dbReference>
<name>A0A1S6HRS3_9GAMM</name>
<dbReference type="SMR" id="A0A1S6HRS3"/>
<evidence type="ECO:0000313" key="8">
    <source>
        <dbReference type="EMBL" id="AQS38226.1"/>
    </source>
</evidence>
<dbReference type="PANTHER" id="PTHR47918:SF1">
    <property type="entry name" value="DNA-BINDING PROTEIN FIS"/>
    <property type="match status" value="1"/>
</dbReference>
<dbReference type="InterPro" id="IPR009057">
    <property type="entry name" value="Homeodomain-like_sf"/>
</dbReference>
<gene>
    <name evidence="6" type="primary">fis</name>
    <name evidence="8" type="ORF">Sps_03079</name>
</gene>
<dbReference type="NCBIfam" id="NF001659">
    <property type="entry name" value="PRK00430.1"/>
    <property type="match status" value="1"/>
</dbReference>
<dbReference type="EMBL" id="CP014782">
    <property type="protein sequence ID" value="AQS38226.1"/>
    <property type="molecule type" value="Genomic_DNA"/>
</dbReference>
<dbReference type="RefSeq" id="WP_005496187.1">
    <property type="nucleotide sequence ID" value="NZ_CP014782.1"/>
</dbReference>
<dbReference type="STRING" id="225848.Sps_03079"/>
<evidence type="ECO:0000256" key="1">
    <source>
        <dbReference type="ARBA" id="ARBA00008559"/>
    </source>
</evidence>
<keyword evidence="3 6" id="KW-0238">DNA-binding</keyword>
<dbReference type="InterPro" id="IPR050207">
    <property type="entry name" value="Trans_regulatory_Fis"/>
</dbReference>
<comment type="similarity">
    <text evidence="1 6">Belongs to the transcriptional regulatory Fis family.</text>
</comment>
<evidence type="ECO:0000256" key="2">
    <source>
        <dbReference type="ARBA" id="ARBA00023015"/>
    </source>
</evidence>
<evidence type="ECO:0000256" key="4">
    <source>
        <dbReference type="ARBA" id="ARBA00023159"/>
    </source>
</evidence>
<comment type="subunit">
    <text evidence="6">Homodimer.</text>
</comment>
<keyword evidence="5 6" id="KW-0804">Transcription</keyword>
<sequence>MFDQTTNTETHQLTVGKIETANGTIKPQLLRDAVKRAVTNFFAQMDGQEAEEVYEMVLSEVEAPLLDIIMQHTRGNQTRAANMLGINRGTLRKKLKKYGMN</sequence>
<proteinExistence type="inferred from homology"/>
<evidence type="ECO:0000313" key="9">
    <source>
        <dbReference type="Proteomes" id="UP000189545"/>
    </source>
</evidence>
<feature type="DNA-binding region" description="H-T-H motif" evidence="6">
    <location>
        <begin position="77"/>
        <end position="96"/>
    </location>
</feature>
<dbReference type="PIRSF" id="PIRSF002097">
    <property type="entry name" value="DNA-binding_Fis"/>
    <property type="match status" value="1"/>
</dbReference>
<dbReference type="PRINTS" id="PR01591">
    <property type="entry name" value="DNABINDNGFIS"/>
</dbReference>
<dbReference type="AlphaFoldDB" id="A0A1S6HRS3"/>
<evidence type="ECO:0000256" key="6">
    <source>
        <dbReference type="HAMAP-Rule" id="MF_00166"/>
    </source>
</evidence>
<organism evidence="8 9">
    <name type="scientific">Shewanella psychrophila</name>
    <dbReference type="NCBI Taxonomy" id="225848"/>
    <lineage>
        <taxon>Bacteria</taxon>
        <taxon>Pseudomonadati</taxon>
        <taxon>Pseudomonadota</taxon>
        <taxon>Gammaproteobacteria</taxon>
        <taxon>Alteromonadales</taxon>
        <taxon>Shewanellaceae</taxon>
        <taxon>Shewanella</taxon>
    </lineage>
</organism>
<dbReference type="Proteomes" id="UP000189545">
    <property type="component" value="Chromosome"/>
</dbReference>
<dbReference type="FunFam" id="1.10.10.60:FF:000006">
    <property type="entry name" value="DNA-binding protein Fis"/>
    <property type="match status" value="1"/>
</dbReference>
<evidence type="ECO:0000256" key="5">
    <source>
        <dbReference type="ARBA" id="ARBA00023163"/>
    </source>
</evidence>
<feature type="domain" description="DNA binding HTH" evidence="7">
    <location>
        <begin position="58"/>
        <end position="98"/>
    </location>
</feature>
<dbReference type="KEGG" id="spsw:Sps_03079"/>
<dbReference type="HAMAP" id="MF_00166">
    <property type="entry name" value="DNA_binding_Fis"/>
    <property type="match status" value="1"/>
</dbReference>
<protein>
    <recommendedName>
        <fullName evidence="6">DNA-binding protein Fis</fullName>
    </recommendedName>
</protein>
<keyword evidence="9" id="KW-1185">Reference proteome</keyword>
<dbReference type="GO" id="GO:0003700">
    <property type="term" value="F:DNA-binding transcription factor activity"/>
    <property type="evidence" value="ECO:0007669"/>
    <property type="project" value="UniProtKB-UniRule"/>
</dbReference>
<keyword evidence="4 6" id="KW-0010">Activator</keyword>
<dbReference type="PANTHER" id="PTHR47918">
    <property type="entry name" value="DNA-BINDING PROTEIN FIS"/>
    <property type="match status" value="1"/>
</dbReference>
<dbReference type="InterPro" id="IPR002197">
    <property type="entry name" value="HTH_Fis"/>
</dbReference>
<evidence type="ECO:0000256" key="3">
    <source>
        <dbReference type="ARBA" id="ARBA00023125"/>
    </source>
</evidence>
<keyword evidence="2 6" id="KW-0805">Transcription regulation</keyword>
<dbReference type="GO" id="GO:0043565">
    <property type="term" value="F:sequence-specific DNA binding"/>
    <property type="evidence" value="ECO:0007669"/>
    <property type="project" value="InterPro"/>
</dbReference>
<dbReference type="OrthoDB" id="9802388at2"/>
<dbReference type="Gene3D" id="1.10.10.60">
    <property type="entry name" value="Homeodomain-like"/>
    <property type="match status" value="1"/>
</dbReference>
<dbReference type="InterPro" id="IPR005412">
    <property type="entry name" value="Fis_DNA-bd"/>
</dbReference>
<accession>A0A1S6HRS3</accession>
<dbReference type="Pfam" id="PF02954">
    <property type="entry name" value="HTH_8"/>
    <property type="match status" value="1"/>
</dbReference>
<dbReference type="PRINTS" id="PR01590">
    <property type="entry name" value="HTHFIS"/>
</dbReference>
<evidence type="ECO:0000259" key="7">
    <source>
        <dbReference type="Pfam" id="PF02954"/>
    </source>
</evidence>
<dbReference type="SUPFAM" id="SSF46689">
    <property type="entry name" value="Homeodomain-like"/>
    <property type="match status" value="1"/>
</dbReference>
<reference evidence="8 9" key="1">
    <citation type="submission" date="2016-03" db="EMBL/GenBank/DDBJ databases">
        <title>Complete genome sequence of Shewanella psychrophila WP2, a deep sea bacterium isolated from west Pacific sediment.</title>
        <authorList>
            <person name="Xu G."/>
            <person name="Jian H."/>
        </authorList>
    </citation>
    <scope>NUCLEOTIDE SEQUENCE [LARGE SCALE GENOMIC DNA]</scope>
    <source>
        <strain evidence="8 9">WP2</strain>
    </source>
</reference>